<reference evidence="9" key="1">
    <citation type="submission" date="2018-02" db="EMBL/GenBank/DDBJ databases">
        <title>Rhizophora mucronata_Transcriptome.</title>
        <authorList>
            <person name="Meera S.P."/>
            <person name="Sreeshan A."/>
            <person name="Augustine A."/>
        </authorList>
    </citation>
    <scope>NUCLEOTIDE SEQUENCE</scope>
    <source>
        <tissue evidence="9">Leaf</tissue>
    </source>
</reference>
<name>A0A2P2LUH2_RHIMU</name>
<dbReference type="Pfam" id="PF17035">
    <property type="entry name" value="BET"/>
    <property type="match status" value="1"/>
</dbReference>
<feature type="compositionally biased region" description="Basic residues" evidence="6">
    <location>
        <begin position="395"/>
        <end position="405"/>
    </location>
</feature>
<dbReference type="InterPro" id="IPR027353">
    <property type="entry name" value="NET_dom"/>
</dbReference>
<dbReference type="EMBL" id="GGEC01041135">
    <property type="protein sequence ID" value="MBX21619.1"/>
    <property type="molecule type" value="Transcribed_RNA"/>
</dbReference>
<feature type="domain" description="NET" evidence="8">
    <location>
        <begin position="279"/>
        <end position="360"/>
    </location>
</feature>
<feature type="compositionally biased region" description="Basic and acidic residues" evidence="6">
    <location>
        <begin position="105"/>
        <end position="116"/>
    </location>
</feature>
<evidence type="ECO:0000256" key="1">
    <source>
        <dbReference type="ARBA" id="ARBA00023015"/>
    </source>
</evidence>
<feature type="region of interest" description="Disordered" evidence="6">
    <location>
        <begin position="67"/>
        <end position="116"/>
    </location>
</feature>
<dbReference type="PANTHER" id="PTHR45926">
    <property type="entry name" value="OSJNBA0053K19.4 PROTEIN"/>
    <property type="match status" value="1"/>
</dbReference>
<protein>
    <recommendedName>
        <fullName evidence="10">Transcription factor GTE6</fullName>
    </recommendedName>
</protein>
<dbReference type="Gene3D" id="1.20.920.10">
    <property type="entry name" value="Bromodomain-like"/>
    <property type="match status" value="1"/>
</dbReference>
<dbReference type="SMART" id="SM00297">
    <property type="entry name" value="BROMO"/>
    <property type="match status" value="1"/>
</dbReference>
<dbReference type="PROSITE" id="PS50014">
    <property type="entry name" value="BROMODOMAIN_2"/>
    <property type="match status" value="1"/>
</dbReference>
<feature type="coiled-coil region" evidence="5">
    <location>
        <begin position="39"/>
        <end position="66"/>
    </location>
</feature>
<dbReference type="InterPro" id="IPR038336">
    <property type="entry name" value="NET_sf"/>
</dbReference>
<evidence type="ECO:0000259" key="7">
    <source>
        <dbReference type="PROSITE" id="PS50014"/>
    </source>
</evidence>
<feature type="region of interest" description="Disordered" evidence="6">
    <location>
        <begin position="1"/>
        <end position="23"/>
    </location>
</feature>
<dbReference type="Pfam" id="PF00439">
    <property type="entry name" value="Bromodomain"/>
    <property type="match status" value="1"/>
</dbReference>
<keyword evidence="1" id="KW-0805">Transcription regulation</keyword>
<evidence type="ECO:0000256" key="2">
    <source>
        <dbReference type="ARBA" id="ARBA00023117"/>
    </source>
</evidence>
<dbReference type="InterPro" id="IPR001487">
    <property type="entry name" value="Bromodomain"/>
</dbReference>
<organism evidence="9">
    <name type="scientific">Rhizophora mucronata</name>
    <name type="common">Asiatic mangrove</name>
    <dbReference type="NCBI Taxonomy" id="61149"/>
    <lineage>
        <taxon>Eukaryota</taxon>
        <taxon>Viridiplantae</taxon>
        <taxon>Streptophyta</taxon>
        <taxon>Embryophyta</taxon>
        <taxon>Tracheophyta</taxon>
        <taxon>Spermatophyta</taxon>
        <taxon>Magnoliopsida</taxon>
        <taxon>eudicotyledons</taxon>
        <taxon>Gunneridae</taxon>
        <taxon>Pentapetalae</taxon>
        <taxon>rosids</taxon>
        <taxon>fabids</taxon>
        <taxon>Malpighiales</taxon>
        <taxon>Rhizophoraceae</taxon>
        <taxon>Rhizophora</taxon>
    </lineage>
</organism>
<feature type="domain" description="Bromo" evidence="7">
    <location>
        <begin position="135"/>
        <end position="210"/>
    </location>
</feature>
<feature type="compositionally biased region" description="Low complexity" evidence="6">
    <location>
        <begin position="362"/>
        <end position="381"/>
    </location>
</feature>
<dbReference type="AlphaFoldDB" id="A0A2P2LUH2"/>
<evidence type="ECO:0000313" key="9">
    <source>
        <dbReference type="EMBL" id="MBX21619.1"/>
    </source>
</evidence>
<feature type="region of interest" description="Disordered" evidence="6">
    <location>
        <begin position="362"/>
        <end position="405"/>
    </location>
</feature>
<feature type="compositionally biased region" description="Basic and acidic residues" evidence="6">
    <location>
        <begin position="86"/>
        <end position="98"/>
    </location>
</feature>
<evidence type="ECO:0000256" key="3">
    <source>
        <dbReference type="ARBA" id="ARBA00023163"/>
    </source>
</evidence>
<dbReference type="Gene3D" id="1.20.1270.220">
    <property type="match status" value="1"/>
</dbReference>
<sequence>MPSTDTWRGRQMEPVITPAADFGNIPICNSNSQGNAREIEGFKDRVDEIFQQVDKLEQRVNEVEQFYLNDSNKKHQQTGSKGGSVVKDKDREKDKERQVPSIKKQQQEASRREAAAAKRMQELMRQFGTILRQITQHKWAWPFMQPVDVKGLELHDYYEVIDKPMDFSTIKNQMEAKDGTGYKNVREICADVRLVFKNAMKYNDERSDVHVMAKTLLGKFEEKWLQLLPKVTEEEKKREEEEVEAQLDMQLAQEAAHAKMARDLSNELYEIDTHLDELREMVVQKCRKMSTEEKRRLGAALTRLSPEDLTKALEIVAQNNPGFQTTAEEVDLDIDAQSESTLWRLKFFVKDALEAQVKAVASTGGNNNNNYNNTTNNSNSNNKRKKEICDAIAKTAKKKSKKSPS</sequence>
<dbReference type="PROSITE" id="PS51525">
    <property type="entry name" value="NET"/>
    <property type="match status" value="1"/>
</dbReference>
<keyword evidence="5" id="KW-0175">Coiled coil</keyword>
<evidence type="ECO:0008006" key="10">
    <source>
        <dbReference type="Google" id="ProtNLM"/>
    </source>
</evidence>
<dbReference type="SUPFAM" id="SSF47370">
    <property type="entry name" value="Bromodomain"/>
    <property type="match status" value="1"/>
</dbReference>
<keyword evidence="2 4" id="KW-0103">Bromodomain</keyword>
<evidence type="ECO:0000256" key="5">
    <source>
        <dbReference type="SAM" id="Coils"/>
    </source>
</evidence>
<dbReference type="PRINTS" id="PR00503">
    <property type="entry name" value="BROMODOMAIN"/>
</dbReference>
<evidence type="ECO:0000259" key="8">
    <source>
        <dbReference type="PROSITE" id="PS51525"/>
    </source>
</evidence>
<accession>A0A2P2LUH2</accession>
<proteinExistence type="predicted"/>
<dbReference type="InterPro" id="IPR036427">
    <property type="entry name" value="Bromodomain-like_sf"/>
</dbReference>
<evidence type="ECO:0000256" key="4">
    <source>
        <dbReference type="PROSITE-ProRule" id="PRU00035"/>
    </source>
</evidence>
<evidence type="ECO:0000256" key="6">
    <source>
        <dbReference type="SAM" id="MobiDB-lite"/>
    </source>
</evidence>
<keyword evidence="3" id="KW-0804">Transcription</keyword>